<protein>
    <recommendedName>
        <fullName evidence="3">Twitching motility protein PilT</fullName>
    </recommendedName>
</protein>
<organism evidence="1 2">
    <name type="scientific">Butyricicoccus intestinisimiae</name>
    <dbReference type="NCBI Taxonomy" id="2841509"/>
    <lineage>
        <taxon>Bacteria</taxon>
        <taxon>Bacillati</taxon>
        <taxon>Bacillota</taxon>
        <taxon>Clostridia</taxon>
        <taxon>Eubacteriales</taxon>
        <taxon>Butyricicoccaceae</taxon>
        <taxon>Butyricicoccus</taxon>
    </lineage>
</organism>
<sequence length="136" mass="14676">MVKLIMAAAGSGKTKDIINQVNESAANEPGSVVCIAKGNQLNFDISHQARLIDVMDYSVTDYASLLGFVAGIHAGNYDITKIYIDSLYKVACDDKQADADKFLLALDEFSSKHNVEFTVALSGDASTASETMKKYL</sequence>
<evidence type="ECO:0000313" key="1">
    <source>
        <dbReference type="EMBL" id="MBU5489710.1"/>
    </source>
</evidence>
<proteinExistence type="predicted"/>
<dbReference type="EMBL" id="JAHLQI010000002">
    <property type="protein sequence ID" value="MBU5489710.1"/>
    <property type="molecule type" value="Genomic_DNA"/>
</dbReference>
<reference evidence="1 2" key="1">
    <citation type="submission" date="2021-06" db="EMBL/GenBank/DDBJ databases">
        <authorList>
            <person name="Sun Q."/>
            <person name="Li D."/>
        </authorList>
    </citation>
    <scope>NUCLEOTIDE SEQUENCE [LARGE SCALE GENOMIC DNA]</scope>
    <source>
        <strain evidence="1 2">MSJd-7</strain>
    </source>
</reference>
<comment type="caution">
    <text evidence="1">The sequence shown here is derived from an EMBL/GenBank/DDBJ whole genome shotgun (WGS) entry which is preliminary data.</text>
</comment>
<gene>
    <name evidence="1" type="ORF">KQI75_03545</name>
</gene>
<keyword evidence="2" id="KW-1185">Reference proteome</keyword>
<evidence type="ECO:0000313" key="2">
    <source>
        <dbReference type="Proteomes" id="UP000783588"/>
    </source>
</evidence>
<dbReference type="RefSeq" id="WP_216469367.1">
    <property type="nucleotide sequence ID" value="NZ_JAHLQI010000002.1"/>
</dbReference>
<name>A0ABS6EQD2_9FIRM</name>
<accession>A0ABS6EQD2</accession>
<dbReference type="Proteomes" id="UP000783588">
    <property type="component" value="Unassembled WGS sequence"/>
</dbReference>
<evidence type="ECO:0008006" key="3">
    <source>
        <dbReference type="Google" id="ProtNLM"/>
    </source>
</evidence>